<evidence type="ECO:0000313" key="2">
    <source>
        <dbReference type="Proteomes" id="UP001234297"/>
    </source>
</evidence>
<reference evidence="1 2" key="1">
    <citation type="journal article" date="2022" name="Hortic Res">
        <title>A haplotype resolved chromosomal level avocado genome allows analysis of novel avocado genes.</title>
        <authorList>
            <person name="Nath O."/>
            <person name="Fletcher S.J."/>
            <person name="Hayward A."/>
            <person name="Shaw L.M."/>
            <person name="Masouleh A.K."/>
            <person name="Furtado A."/>
            <person name="Henry R.J."/>
            <person name="Mitter N."/>
        </authorList>
    </citation>
    <scope>NUCLEOTIDE SEQUENCE [LARGE SCALE GENOMIC DNA]</scope>
    <source>
        <strain evidence="2">cv. Hass</strain>
    </source>
</reference>
<name>A0ACC2M9F2_PERAE</name>
<accession>A0ACC2M9F2</accession>
<organism evidence="1 2">
    <name type="scientific">Persea americana</name>
    <name type="common">Avocado</name>
    <dbReference type="NCBI Taxonomy" id="3435"/>
    <lineage>
        <taxon>Eukaryota</taxon>
        <taxon>Viridiplantae</taxon>
        <taxon>Streptophyta</taxon>
        <taxon>Embryophyta</taxon>
        <taxon>Tracheophyta</taxon>
        <taxon>Spermatophyta</taxon>
        <taxon>Magnoliopsida</taxon>
        <taxon>Magnoliidae</taxon>
        <taxon>Laurales</taxon>
        <taxon>Lauraceae</taxon>
        <taxon>Persea</taxon>
    </lineage>
</organism>
<evidence type="ECO:0000313" key="1">
    <source>
        <dbReference type="EMBL" id="KAJ8642033.1"/>
    </source>
</evidence>
<comment type="caution">
    <text evidence="1">The sequence shown here is derived from an EMBL/GenBank/DDBJ whole genome shotgun (WGS) entry which is preliminary data.</text>
</comment>
<dbReference type="EMBL" id="CM056813">
    <property type="protein sequence ID" value="KAJ8642033.1"/>
    <property type="molecule type" value="Genomic_DNA"/>
</dbReference>
<proteinExistence type="predicted"/>
<sequence>MIEGDTGLLDDDFSMGNKRTRTNTITPLTSRHLAKNRSNIGLALVGAVETIASAITEYANKCLGEHQPMLKCFEALDELELDDSVYYKVLRILEIGSKRETFMALELFHFVAMDNALTDEDDIEFFIFCAQSVALLAKQVFGASRVAATASTGKLELLKSLGVDLAIDYTKENFEELAAKFDVVYDAVGLCSKELPVYLVLDKGQDDSPACEPRQLLLFSSLIFHSQVNENKHAGQCDKAVKAVKEGGSVVVLTGAVTPPGFRFVVTSNGAVLEKLNPYLESGKVKPIADPKGPYPFSQLVQAFSYLEAGHATGKVVIHPIP</sequence>
<gene>
    <name evidence="1" type="ORF">MRB53_018727</name>
</gene>
<dbReference type="Proteomes" id="UP001234297">
    <property type="component" value="Chromosome 5"/>
</dbReference>
<keyword evidence="2" id="KW-1185">Reference proteome</keyword>
<protein>
    <submittedName>
        <fullName evidence="1">Uncharacterized protein</fullName>
    </submittedName>
</protein>